<evidence type="ECO:0000256" key="1">
    <source>
        <dbReference type="SAM" id="MobiDB-lite"/>
    </source>
</evidence>
<sequence>MIQSSSQVFSTSELVMAGYDYVLLSCGAEEARKATTFEPENRRAKEAAEKEVTENAKKASEETQNREAGQTLKDVNRSEPGRYGSNISPSAGSLVRAVDSALRVEVERLQKFKKVGENNQAFRLSHHQVVCLTWSEGRLGMDCQVVEFTPSQHIHGSSSEQFPGNDRFCTLQDIKNSVPEDT</sequence>
<dbReference type="Proteomes" id="UP000316621">
    <property type="component" value="Chromosome 7"/>
</dbReference>
<evidence type="ECO:0000313" key="2">
    <source>
        <dbReference type="EMBL" id="RZC70423.1"/>
    </source>
</evidence>
<keyword evidence="3" id="KW-1185">Reference proteome</keyword>
<evidence type="ECO:0000313" key="3">
    <source>
        <dbReference type="Proteomes" id="UP000316621"/>
    </source>
</evidence>
<feature type="region of interest" description="Disordered" evidence="1">
    <location>
        <begin position="36"/>
        <end position="90"/>
    </location>
</feature>
<protein>
    <submittedName>
        <fullName evidence="2">Uncharacterized protein</fullName>
    </submittedName>
</protein>
<gene>
    <name evidence="2" type="ORF">C5167_033541</name>
</gene>
<reference evidence="2 3" key="1">
    <citation type="journal article" date="2018" name="Science">
        <title>The opium poppy genome and morphinan production.</title>
        <authorList>
            <person name="Guo L."/>
            <person name="Winzer T."/>
            <person name="Yang X."/>
            <person name="Li Y."/>
            <person name="Ning Z."/>
            <person name="He Z."/>
            <person name="Teodor R."/>
            <person name="Lu Y."/>
            <person name="Bowser T.A."/>
            <person name="Graham I.A."/>
            <person name="Ye K."/>
        </authorList>
    </citation>
    <scope>NUCLEOTIDE SEQUENCE [LARGE SCALE GENOMIC DNA]</scope>
    <source>
        <strain evidence="3">cv. HN1</strain>
        <tissue evidence="2">Leaves</tissue>
    </source>
</reference>
<proteinExistence type="predicted"/>
<feature type="compositionally biased region" description="Basic and acidic residues" evidence="1">
    <location>
        <begin position="36"/>
        <end position="65"/>
    </location>
</feature>
<accession>A0A4Y7KAN4</accession>
<organism evidence="2 3">
    <name type="scientific">Papaver somniferum</name>
    <name type="common">Opium poppy</name>
    <dbReference type="NCBI Taxonomy" id="3469"/>
    <lineage>
        <taxon>Eukaryota</taxon>
        <taxon>Viridiplantae</taxon>
        <taxon>Streptophyta</taxon>
        <taxon>Embryophyta</taxon>
        <taxon>Tracheophyta</taxon>
        <taxon>Spermatophyta</taxon>
        <taxon>Magnoliopsida</taxon>
        <taxon>Ranunculales</taxon>
        <taxon>Papaveraceae</taxon>
        <taxon>Papaveroideae</taxon>
        <taxon>Papaver</taxon>
    </lineage>
</organism>
<dbReference type="EMBL" id="CM010721">
    <property type="protein sequence ID" value="RZC70423.1"/>
    <property type="molecule type" value="Genomic_DNA"/>
</dbReference>
<dbReference type="AlphaFoldDB" id="A0A4Y7KAN4"/>
<dbReference type="Gramene" id="RZC70423">
    <property type="protein sequence ID" value="RZC70423"/>
    <property type="gene ID" value="C5167_033541"/>
</dbReference>
<name>A0A4Y7KAN4_PAPSO</name>